<organism evidence="2 3">
    <name type="scientific">Argiope bruennichi</name>
    <name type="common">Wasp spider</name>
    <name type="synonym">Aranea bruennichi</name>
    <dbReference type="NCBI Taxonomy" id="94029"/>
    <lineage>
        <taxon>Eukaryota</taxon>
        <taxon>Metazoa</taxon>
        <taxon>Ecdysozoa</taxon>
        <taxon>Arthropoda</taxon>
        <taxon>Chelicerata</taxon>
        <taxon>Arachnida</taxon>
        <taxon>Araneae</taxon>
        <taxon>Araneomorphae</taxon>
        <taxon>Entelegynae</taxon>
        <taxon>Araneoidea</taxon>
        <taxon>Araneidae</taxon>
        <taxon>Argiope</taxon>
    </lineage>
</organism>
<keyword evidence="1" id="KW-1133">Transmembrane helix</keyword>
<protein>
    <submittedName>
        <fullName evidence="2">Uncharacterized protein</fullName>
    </submittedName>
</protein>
<accession>A0A8T0ECH8</accession>
<sequence length="164" mass="19028">MEFLKHNEVRVRRYVNKEETTTTFGCGNSIYRIDSHLLRRDSCFHLVIGLADTRPPNDTETNGNLISQKKNSLFTGQVPGRTFPMQPFLNVSRTNEHLYITLLFAKIWILCFGISHIIPQRFAVWLLITLTFVRIAFPEPQFLLDVPFIWANSQEGQRSMTKTP</sequence>
<evidence type="ECO:0000256" key="1">
    <source>
        <dbReference type="SAM" id="Phobius"/>
    </source>
</evidence>
<dbReference type="EMBL" id="JABXBU010002230">
    <property type="protein sequence ID" value="KAF8768141.1"/>
    <property type="molecule type" value="Genomic_DNA"/>
</dbReference>
<keyword evidence="1" id="KW-0812">Transmembrane</keyword>
<evidence type="ECO:0000313" key="2">
    <source>
        <dbReference type="EMBL" id="KAF8768141.1"/>
    </source>
</evidence>
<reference evidence="2" key="1">
    <citation type="journal article" date="2020" name="bioRxiv">
        <title>Chromosome-level reference genome of the European wasp spider Argiope bruennichi: a resource for studies on range expansion and evolutionary adaptation.</title>
        <authorList>
            <person name="Sheffer M.M."/>
            <person name="Hoppe A."/>
            <person name="Krehenwinkel H."/>
            <person name="Uhl G."/>
            <person name="Kuss A.W."/>
            <person name="Jensen L."/>
            <person name="Jensen C."/>
            <person name="Gillespie R.G."/>
            <person name="Hoff K.J."/>
            <person name="Prost S."/>
        </authorList>
    </citation>
    <scope>NUCLEOTIDE SEQUENCE</scope>
</reference>
<gene>
    <name evidence="2" type="ORF">HNY73_020991</name>
</gene>
<keyword evidence="3" id="KW-1185">Reference proteome</keyword>
<keyword evidence="1" id="KW-0472">Membrane</keyword>
<name>A0A8T0ECH8_ARGBR</name>
<reference evidence="2" key="2">
    <citation type="submission" date="2020-06" db="EMBL/GenBank/DDBJ databases">
        <authorList>
            <person name="Sheffer M."/>
        </authorList>
    </citation>
    <scope>NUCLEOTIDE SEQUENCE</scope>
</reference>
<comment type="caution">
    <text evidence="2">The sequence shown here is derived from an EMBL/GenBank/DDBJ whole genome shotgun (WGS) entry which is preliminary data.</text>
</comment>
<feature type="transmembrane region" description="Helical" evidence="1">
    <location>
        <begin position="97"/>
        <end position="115"/>
    </location>
</feature>
<dbReference type="AlphaFoldDB" id="A0A8T0ECH8"/>
<evidence type="ECO:0000313" key="3">
    <source>
        <dbReference type="Proteomes" id="UP000807504"/>
    </source>
</evidence>
<dbReference type="Proteomes" id="UP000807504">
    <property type="component" value="Unassembled WGS sequence"/>
</dbReference>
<proteinExistence type="predicted"/>